<protein>
    <submittedName>
        <fullName evidence="1">Uncharacterized protein</fullName>
    </submittedName>
</protein>
<organism evidence="1 2">
    <name type="scientific">Thermococcus waiotapuensis</name>
    <dbReference type="NCBI Taxonomy" id="90909"/>
    <lineage>
        <taxon>Archaea</taxon>
        <taxon>Methanobacteriati</taxon>
        <taxon>Methanobacteriota</taxon>
        <taxon>Thermococci</taxon>
        <taxon>Thermococcales</taxon>
        <taxon>Thermococcaceae</taxon>
        <taxon>Thermococcus</taxon>
    </lineage>
</organism>
<reference evidence="1 2" key="1">
    <citation type="submission" date="2023-08" db="EMBL/GenBank/DDBJ databases">
        <title>Draft genome sequence of Thermococcus waiotapuensis WT1T, a thermophilic sulphur-dependent archaeon from order Thermococcales.</title>
        <authorList>
            <person name="Manners S.H."/>
            <person name="Carere C.R."/>
            <person name="Dhami M.K."/>
            <person name="Dobson R.C.J."/>
            <person name="Stott M.B."/>
        </authorList>
    </citation>
    <scope>NUCLEOTIDE SEQUENCE [LARGE SCALE GENOMIC DNA]</scope>
    <source>
        <strain evidence="1 2">WT1</strain>
    </source>
</reference>
<evidence type="ECO:0000313" key="2">
    <source>
        <dbReference type="Proteomes" id="UP001245683"/>
    </source>
</evidence>
<evidence type="ECO:0000313" key="1">
    <source>
        <dbReference type="EMBL" id="MDV3104307.1"/>
    </source>
</evidence>
<dbReference type="Proteomes" id="UP001245683">
    <property type="component" value="Unassembled WGS sequence"/>
</dbReference>
<gene>
    <name evidence="1" type="ORF">RBI02_07145</name>
</gene>
<accession>A0AAE4NW28</accession>
<name>A0AAE4NW28_9EURY</name>
<comment type="caution">
    <text evidence="1">The sequence shown here is derived from an EMBL/GenBank/DDBJ whole genome shotgun (WGS) entry which is preliminary data.</text>
</comment>
<dbReference type="RefSeq" id="WP_315342488.1">
    <property type="nucleotide sequence ID" value="NZ_JAVDZE010000003.1"/>
</dbReference>
<keyword evidence="2" id="KW-1185">Reference proteome</keyword>
<sequence length="71" mass="7984">MGVLKSLSLRPFKPLSPTGELVALAPVGLNPPKDFGMPLNQNPSEFEPLSFVRLTKNLLSLFWKPHWVRKT</sequence>
<dbReference type="EMBL" id="JAVDZE010000003">
    <property type="protein sequence ID" value="MDV3104307.1"/>
    <property type="molecule type" value="Genomic_DNA"/>
</dbReference>
<dbReference type="AlphaFoldDB" id="A0AAE4NW28"/>
<proteinExistence type="predicted"/>